<accession>A0A2T1DHM5</accession>
<dbReference type="InterPro" id="IPR027275">
    <property type="entry name" value="PRC-brl_dom"/>
</dbReference>
<evidence type="ECO:0000256" key="2">
    <source>
        <dbReference type="SAM" id="MobiDB-lite"/>
    </source>
</evidence>
<keyword evidence="5" id="KW-1185">Reference proteome</keyword>
<organism evidence="4 5">
    <name type="scientific">Phormidesmis priestleyi ULC007</name>
    <dbReference type="NCBI Taxonomy" id="1920490"/>
    <lineage>
        <taxon>Bacteria</taxon>
        <taxon>Bacillati</taxon>
        <taxon>Cyanobacteriota</taxon>
        <taxon>Cyanophyceae</taxon>
        <taxon>Leptolyngbyales</taxon>
        <taxon>Leptolyngbyaceae</taxon>
        <taxon>Phormidesmis</taxon>
    </lineage>
</organism>
<gene>
    <name evidence="4" type="ORF">C7B65_09990</name>
</gene>
<proteinExistence type="predicted"/>
<evidence type="ECO:0000313" key="5">
    <source>
        <dbReference type="Proteomes" id="UP000238634"/>
    </source>
</evidence>
<feature type="domain" description="PRC-barrel" evidence="3">
    <location>
        <begin position="89"/>
        <end position="156"/>
    </location>
</feature>
<evidence type="ECO:0000313" key="4">
    <source>
        <dbReference type="EMBL" id="PSB19977.1"/>
    </source>
</evidence>
<reference evidence="4 5" key="2">
    <citation type="submission" date="2018-03" db="EMBL/GenBank/DDBJ databases">
        <title>The ancient ancestry and fast evolution of plastids.</title>
        <authorList>
            <person name="Moore K.R."/>
            <person name="Magnabosco C."/>
            <person name="Momper L."/>
            <person name="Gold D.A."/>
            <person name="Bosak T."/>
            <person name="Fournier G.P."/>
        </authorList>
    </citation>
    <scope>NUCLEOTIDE SEQUENCE [LARGE SCALE GENOMIC DNA]</scope>
    <source>
        <strain evidence="4 5">ULC007</strain>
    </source>
</reference>
<feature type="compositionally biased region" description="Acidic residues" evidence="2">
    <location>
        <begin position="290"/>
        <end position="300"/>
    </location>
</feature>
<dbReference type="SUPFAM" id="SSF50346">
    <property type="entry name" value="PRC-barrel domain"/>
    <property type="match status" value="1"/>
</dbReference>
<evidence type="ECO:0000256" key="1">
    <source>
        <dbReference type="SAM" id="Coils"/>
    </source>
</evidence>
<keyword evidence="1" id="KW-0175">Coiled coil</keyword>
<protein>
    <recommendedName>
        <fullName evidence="3">PRC-barrel domain-containing protein</fullName>
    </recommendedName>
</protein>
<feature type="compositionally biased region" description="Acidic residues" evidence="2">
    <location>
        <begin position="312"/>
        <end position="323"/>
    </location>
</feature>
<dbReference type="PANTHER" id="PTHR36740">
    <property type="entry name" value="PRC DOMAIN-CONTAINING PROTEIN"/>
    <property type="match status" value="1"/>
</dbReference>
<dbReference type="Proteomes" id="UP000238634">
    <property type="component" value="Unassembled WGS sequence"/>
</dbReference>
<evidence type="ECO:0000259" key="3">
    <source>
        <dbReference type="Pfam" id="PF05239"/>
    </source>
</evidence>
<name>A0A2T1DHM5_9CYAN</name>
<dbReference type="AlphaFoldDB" id="A0A2T1DHM5"/>
<feature type="region of interest" description="Disordered" evidence="2">
    <location>
        <begin position="274"/>
        <end position="323"/>
    </location>
</feature>
<dbReference type="Gene3D" id="2.30.30.240">
    <property type="entry name" value="PRC-barrel domain"/>
    <property type="match status" value="1"/>
</dbReference>
<sequence>MAQQPEVVKQSELLNQFVLDRSTMAELGQVEVLWMYPKVHRVLGFICKSGWLGQKKTAFNLDQLDTIGGNGILVNSRPVDTDVEKVRQLETLVNWEVWTDAGNKVGKIIDYLFNLRTGEIEHYLFVANDWSGITGSAYLLPSNYVLKIGNRRVLVSEEAVRSFTLYREGIQEKLTKMTGFLQEEKSQVTQELRSLFTQAKTATETARGRAQILAEQAREKAQTLAEQVREKTYDVVEQWDESEVTIEPPDVSEPDPLEDWDDEDFVQPTVNVQAQPVENKERYQPIINEADLDSWDDEELIAPPAKPPEILKDEELEDDDPWI</sequence>
<feature type="coiled-coil region" evidence="1">
    <location>
        <begin position="207"/>
        <end position="234"/>
    </location>
</feature>
<dbReference type="Pfam" id="PF05239">
    <property type="entry name" value="PRC"/>
    <property type="match status" value="1"/>
</dbReference>
<dbReference type="RefSeq" id="WP_073071196.1">
    <property type="nucleotide sequence ID" value="NZ_MPPI01000010.1"/>
</dbReference>
<dbReference type="EMBL" id="PVWG01000008">
    <property type="protein sequence ID" value="PSB19977.1"/>
    <property type="molecule type" value="Genomic_DNA"/>
</dbReference>
<dbReference type="InterPro" id="IPR011033">
    <property type="entry name" value="PRC_barrel-like_sf"/>
</dbReference>
<dbReference type="PANTHER" id="PTHR36740:SF1">
    <property type="entry name" value="PRC-BARREL DOMAIN-CONTAINING PROTEIN"/>
    <property type="match status" value="1"/>
</dbReference>
<reference evidence="4 5" key="1">
    <citation type="submission" date="2018-02" db="EMBL/GenBank/DDBJ databases">
        <authorList>
            <person name="Cohen D.B."/>
            <person name="Kent A.D."/>
        </authorList>
    </citation>
    <scope>NUCLEOTIDE SEQUENCE [LARGE SCALE GENOMIC DNA]</scope>
    <source>
        <strain evidence="4 5">ULC007</strain>
    </source>
</reference>
<dbReference type="STRING" id="1920490.GCA_001895925_04043"/>
<comment type="caution">
    <text evidence="4">The sequence shown here is derived from an EMBL/GenBank/DDBJ whole genome shotgun (WGS) entry which is preliminary data.</text>
</comment>
<dbReference type="OrthoDB" id="528625at2"/>